<dbReference type="PANTHER" id="PTHR46796:SF12">
    <property type="entry name" value="HTH-TYPE DNA-BINDING TRANSCRIPTIONAL ACTIVATOR EUTR"/>
    <property type="match status" value="1"/>
</dbReference>
<keyword evidence="2" id="KW-0238">DNA-binding</keyword>
<dbReference type="PANTHER" id="PTHR46796">
    <property type="entry name" value="HTH-TYPE TRANSCRIPTIONAL ACTIVATOR RHAS-RELATED"/>
    <property type="match status" value="1"/>
</dbReference>
<dbReference type="SMART" id="SM00342">
    <property type="entry name" value="HTH_ARAC"/>
    <property type="match status" value="1"/>
</dbReference>
<comment type="caution">
    <text evidence="5">The sequence shown here is derived from an EMBL/GenBank/DDBJ whole genome shotgun (WGS) entry which is preliminary data.</text>
</comment>
<dbReference type="InterPro" id="IPR050204">
    <property type="entry name" value="AraC_XylS_family_regulators"/>
</dbReference>
<dbReference type="Proteomes" id="UP001157160">
    <property type="component" value="Unassembled WGS sequence"/>
</dbReference>
<evidence type="ECO:0000256" key="1">
    <source>
        <dbReference type="ARBA" id="ARBA00023015"/>
    </source>
</evidence>
<dbReference type="Gene3D" id="1.10.10.60">
    <property type="entry name" value="Homeodomain-like"/>
    <property type="match status" value="1"/>
</dbReference>
<dbReference type="InterPro" id="IPR035418">
    <property type="entry name" value="AraC-bd_2"/>
</dbReference>
<dbReference type="RefSeq" id="WP_284231933.1">
    <property type="nucleotide sequence ID" value="NZ_BSUL01000001.1"/>
</dbReference>
<gene>
    <name evidence="5" type="ORF">GCM10025874_18710</name>
</gene>
<protein>
    <recommendedName>
        <fullName evidence="4">HTH araC/xylS-type domain-containing protein</fullName>
    </recommendedName>
</protein>
<dbReference type="Pfam" id="PF14525">
    <property type="entry name" value="AraC_binding_2"/>
    <property type="match status" value="1"/>
</dbReference>
<dbReference type="InterPro" id="IPR009057">
    <property type="entry name" value="Homeodomain-like_sf"/>
</dbReference>
<sequence length="300" mass="33269">MARNYESKAWGARRTELDFVYRFSRVGSDDMSLHKTRFDGHLEGPMVVADEVLVSWNSRGRGVLDTQGADVRVAAGVPVLHPSGREYLFEYEDFDQNLVRLSGSLLRSVAGERHGAPVLLRFDAGHEADAAKLGRWWRAVDAAARAAQRPDEVNALRAQDLQREVAAAFLDAFPHRVEELAPGLPAGAAGDRLRRALEFLHTHAHRPIDTADAAREAGLSVRGVQEAFRRELDASPTSVLRGIRLERVRDQLRVADPASTTVTTVARQWGFAHLGRFAGSYAERFGESPSTTLRRASQRR</sequence>
<dbReference type="InterPro" id="IPR018060">
    <property type="entry name" value="HTH_AraC"/>
</dbReference>
<keyword evidence="1" id="KW-0805">Transcription regulation</keyword>
<organism evidence="5 6">
    <name type="scientific">Arenivirga flava</name>
    <dbReference type="NCBI Taxonomy" id="1930060"/>
    <lineage>
        <taxon>Bacteria</taxon>
        <taxon>Bacillati</taxon>
        <taxon>Actinomycetota</taxon>
        <taxon>Actinomycetes</taxon>
        <taxon>Micrococcales</taxon>
        <taxon>Microbacteriaceae</taxon>
        <taxon>Arenivirga</taxon>
    </lineage>
</organism>
<dbReference type="PROSITE" id="PS00041">
    <property type="entry name" value="HTH_ARAC_FAMILY_1"/>
    <property type="match status" value="1"/>
</dbReference>
<dbReference type="GO" id="GO:0043565">
    <property type="term" value="F:sequence-specific DNA binding"/>
    <property type="evidence" value="ECO:0007669"/>
    <property type="project" value="InterPro"/>
</dbReference>
<evidence type="ECO:0000256" key="3">
    <source>
        <dbReference type="ARBA" id="ARBA00023163"/>
    </source>
</evidence>
<keyword evidence="3" id="KW-0804">Transcription</keyword>
<dbReference type="AlphaFoldDB" id="A0AA37XBD9"/>
<dbReference type="EMBL" id="BSUL01000001">
    <property type="protein sequence ID" value="GMA28618.1"/>
    <property type="molecule type" value="Genomic_DNA"/>
</dbReference>
<reference evidence="5 6" key="1">
    <citation type="journal article" date="2014" name="Int. J. Syst. Evol. Microbiol.">
        <title>Complete genome sequence of Corynebacterium casei LMG S-19264T (=DSM 44701T), isolated from a smear-ripened cheese.</title>
        <authorList>
            <consortium name="US DOE Joint Genome Institute (JGI-PGF)"/>
            <person name="Walter F."/>
            <person name="Albersmeier A."/>
            <person name="Kalinowski J."/>
            <person name="Ruckert C."/>
        </authorList>
    </citation>
    <scope>NUCLEOTIDE SEQUENCE [LARGE SCALE GENOMIC DNA]</scope>
    <source>
        <strain evidence="5 6">NBRC 112289</strain>
    </source>
</reference>
<name>A0AA37XBD9_9MICO</name>
<accession>A0AA37XBD9</accession>
<dbReference type="Pfam" id="PF12833">
    <property type="entry name" value="HTH_18"/>
    <property type="match status" value="1"/>
</dbReference>
<evidence type="ECO:0000313" key="5">
    <source>
        <dbReference type="EMBL" id="GMA28618.1"/>
    </source>
</evidence>
<dbReference type="SUPFAM" id="SSF46689">
    <property type="entry name" value="Homeodomain-like"/>
    <property type="match status" value="1"/>
</dbReference>
<feature type="domain" description="HTH araC/xylS-type" evidence="4">
    <location>
        <begin position="194"/>
        <end position="295"/>
    </location>
</feature>
<dbReference type="InterPro" id="IPR018062">
    <property type="entry name" value="HTH_AraC-typ_CS"/>
</dbReference>
<evidence type="ECO:0000256" key="2">
    <source>
        <dbReference type="ARBA" id="ARBA00023125"/>
    </source>
</evidence>
<dbReference type="GO" id="GO:0003700">
    <property type="term" value="F:DNA-binding transcription factor activity"/>
    <property type="evidence" value="ECO:0007669"/>
    <property type="project" value="InterPro"/>
</dbReference>
<evidence type="ECO:0000313" key="6">
    <source>
        <dbReference type="Proteomes" id="UP001157160"/>
    </source>
</evidence>
<keyword evidence="6" id="KW-1185">Reference proteome</keyword>
<dbReference type="PROSITE" id="PS01124">
    <property type="entry name" value="HTH_ARAC_FAMILY_2"/>
    <property type="match status" value="1"/>
</dbReference>
<evidence type="ECO:0000259" key="4">
    <source>
        <dbReference type="PROSITE" id="PS01124"/>
    </source>
</evidence>
<proteinExistence type="predicted"/>